<dbReference type="InterPro" id="IPR047817">
    <property type="entry name" value="ABC2_TM_bact-type"/>
</dbReference>
<accession>A0A919L326</accession>
<evidence type="ECO:0000256" key="1">
    <source>
        <dbReference type="ARBA" id="ARBA00004141"/>
    </source>
</evidence>
<feature type="transmembrane region" description="Helical" evidence="5">
    <location>
        <begin position="124"/>
        <end position="151"/>
    </location>
</feature>
<evidence type="ECO:0000313" key="8">
    <source>
        <dbReference type="EMBL" id="GHH83125.1"/>
    </source>
</evidence>
<dbReference type="InterPro" id="IPR052902">
    <property type="entry name" value="ABC-2_transporter"/>
</dbReference>
<name>A0A919L326_9ACTN</name>
<feature type="region of interest" description="Disordered" evidence="6">
    <location>
        <begin position="1"/>
        <end position="20"/>
    </location>
</feature>
<dbReference type="Pfam" id="PF01061">
    <property type="entry name" value="ABC2_membrane"/>
    <property type="match status" value="1"/>
</dbReference>
<evidence type="ECO:0000256" key="6">
    <source>
        <dbReference type="SAM" id="MobiDB-lite"/>
    </source>
</evidence>
<dbReference type="PANTHER" id="PTHR43027:SF2">
    <property type="entry name" value="TRANSPORT PERMEASE PROTEIN"/>
    <property type="match status" value="1"/>
</dbReference>
<keyword evidence="2 5" id="KW-0812">Transmembrane</keyword>
<keyword evidence="5" id="KW-0813">Transport</keyword>
<reference evidence="8" key="2">
    <citation type="submission" date="2020-09" db="EMBL/GenBank/DDBJ databases">
        <authorList>
            <person name="Sun Q."/>
            <person name="Zhou Y."/>
        </authorList>
    </citation>
    <scope>NUCLEOTIDE SEQUENCE</scope>
    <source>
        <strain evidence="8">CGMCC 4.7403</strain>
    </source>
</reference>
<evidence type="ECO:0000313" key="9">
    <source>
        <dbReference type="Proteomes" id="UP000603227"/>
    </source>
</evidence>
<comment type="caution">
    <text evidence="8">The sequence shown here is derived from an EMBL/GenBank/DDBJ whole genome shotgun (WGS) entry which is preliminary data.</text>
</comment>
<evidence type="ECO:0000256" key="2">
    <source>
        <dbReference type="ARBA" id="ARBA00022692"/>
    </source>
</evidence>
<feature type="transmembrane region" description="Helical" evidence="5">
    <location>
        <begin position="195"/>
        <end position="214"/>
    </location>
</feature>
<evidence type="ECO:0000256" key="4">
    <source>
        <dbReference type="ARBA" id="ARBA00023136"/>
    </source>
</evidence>
<dbReference type="EMBL" id="BNAT01000002">
    <property type="protein sequence ID" value="GHH83125.1"/>
    <property type="molecule type" value="Genomic_DNA"/>
</dbReference>
<evidence type="ECO:0000259" key="7">
    <source>
        <dbReference type="PROSITE" id="PS51012"/>
    </source>
</evidence>
<dbReference type="GO" id="GO:0005886">
    <property type="term" value="C:plasma membrane"/>
    <property type="evidence" value="ECO:0007669"/>
    <property type="project" value="UniProtKB-SubCell"/>
</dbReference>
<protein>
    <recommendedName>
        <fullName evidence="5">Transport permease protein</fullName>
    </recommendedName>
</protein>
<feature type="transmembrane region" description="Helical" evidence="5">
    <location>
        <begin position="44"/>
        <end position="61"/>
    </location>
</feature>
<dbReference type="RefSeq" id="WP_189781038.1">
    <property type="nucleotide sequence ID" value="NZ_BNAT01000002.1"/>
</dbReference>
<keyword evidence="9" id="KW-1185">Reference proteome</keyword>
<feature type="transmembrane region" description="Helical" evidence="5">
    <location>
        <begin position="247"/>
        <end position="265"/>
    </location>
</feature>
<dbReference type="PANTHER" id="PTHR43027">
    <property type="entry name" value="DOXORUBICIN RESISTANCE ABC TRANSPORTER PERMEASE PROTEIN DRRC-RELATED"/>
    <property type="match status" value="1"/>
</dbReference>
<organism evidence="8 9">
    <name type="scientific">Streptomyces capitiformicae</name>
    <dbReference type="NCBI Taxonomy" id="2014920"/>
    <lineage>
        <taxon>Bacteria</taxon>
        <taxon>Bacillati</taxon>
        <taxon>Actinomycetota</taxon>
        <taxon>Actinomycetes</taxon>
        <taxon>Kitasatosporales</taxon>
        <taxon>Streptomycetaceae</taxon>
        <taxon>Streptomyces</taxon>
    </lineage>
</organism>
<evidence type="ECO:0000256" key="5">
    <source>
        <dbReference type="RuleBase" id="RU361157"/>
    </source>
</evidence>
<dbReference type="GO" id="GO:0140359">
    <property type="term" value="F:ABC-type transporter activity"/>
    <property type="evidence" value="ECO:0007669"/>
    <property type="project" value="InterPro"/>
</dbReference>
<sequence length="275" mass="28526">MSTTTTTTGTGTGTASVAPAGTTTVKSRMTALARAELTLLGRSRATLVTALLVPLLLPLSVRSATDQMDLEKVGLSVGTVILPAAVGFALLFAIYAALTNIYVVRREELVLKRLRTGELRDPEILVGAALPAVGIGFAQCVVVSIGCAVLLDVGAPPAPHLAVLGVLLGIVMCVALAAVTAGFSRTAESAQVTSLPLMFVSVLGSGVTVPLEVLPDRVASVCELLPLSPVITLVRGGWTGDLSAYEALGAVATALAWTVLAVFAVRRWFRWEPRR</sequence>
<comment type="subcellular location">
    <subcellularLocation>
        <location evidence="5">Cell membrane</location>
        <topology evidence="5">Multi-pass membrane protein</topology>
    </subcellularLocation>
    <subcellularLocation>
        <location evidence="1">Membrane</location>
        <topology evidence="1">Multi-pass membrane protein</topology>
    </subcellularLocation>
</comment>
<feature type="domain" description="ABC transmembrane type-2" evidence="7">
    <location>
        <begin position="45"/>
        <end position="268"/>
    </location>
</feature>
<dbReference type="AlphaFoldDB" id="A0A919L326"/>
<dbReference type="InterPro" id="IPR013525">
    <property type="entry name" value="ABC2_TM"/>
</dbReference>
<feature type="transmembrane region" description="Helical" evidence="5">
    <location>
        <begin position="81"/>
        <end position="103"/>
    </location>
</feature>
<comment type="similarity">
    <text evidence="5">Belongs to the ABC-2 integral membrane protein family.</text>
</comment>
<dbReference type="Proteomes" id="UP000603227">
    <property type="component" value="Unassembled WGS sequence"/>
</dbReference>
<dbReference type="PROSITE" id="PS51012">
    <property type="entry name" value="ABC_TM2"/>
    <property type="match status" value="1"/>
</dbReference>
<proteinExistence type="inferred from homology"/>
<gene>
    <name evidence="8" type="ORF">GCM10017771_09160</name>
</gene>
<evidence type="ECO:0000256" key="3">
    <source>
        <dbReference type="ARBA" id="ARBA00022989"/>
    </source>
</evidence>
<keyword evidence="3 5" id="KW-1133">Transmembrane helix</keyword>
<reference evidence="8" key="1">
    <citation type="journal article" date="2014" name="Int. J. Syst. Evol. Microbiol.">
        <title>Complete genome sequence of Corynebacterium casei LMG S-19264T (=DSM 44701T), isolated from a smear-ripened cheese.</title>
        <authorList>
            <consortium name="US DOE Joint Genome Institute (JGI-PGF)"/>
            <person name="Walter F."/>
            <person name="Albersmeier A."/>
            <person name="Kalinowski J."/>
            <person name="Ruckert C."/>
        </authorList>
    </citation>
    <scope>NUCLEOTIDE SEQUENCE</scope>
    <source>
        <strain evidence="8">CGMCC 4.7403</strain>
    </source>
</reference>
<feature type="transmembrane region" description="Helical" evidence="5">
    <location>
        <begin position="163"/>
        <end position="183"/>
    </location>
</feature>
<keyword evidence="4 5" id="KW-0472">Membrane</keyword>
<keyword evidence="5" id="KW-1003">Cell membrane</keyword>